<dbReference type="PANTHER" id="PTHR34846">
    <property type="entry name" value="4-CARBOXYMUCONOLACTONE DECARBOXYLASE FAMILY PROTEIN (AFU_ORTHOLOGUE AFUA_6G11590)"/>
    <property type="match status" value="1"/>
</dbReference>
<protein>
    <submittedName>
        <fullName evidence="1">Carboxymuconolactone decarboxylase family protein</fullName>
    </submittedName>
</protein>
<name>A0A7C9J9R5_9ACTN</name>
<sequence length="188" mass="20310">MTTDTDRLPFPADPTPEQRAAIDRITAGPRGGVSGPFVPLLRSPELMTRLQLVGETIRFGGVLDEDLVEVVVLTVARHWDQPYEWAFHHPIALAKGVPPADVEAVGRAERPSDGRLAVMWDVVDELQRTKDVSDATYAEAVAVFGEERVVAAVATAGYYTTLAMVMNTARTPPPEGLSAALPEATPPR</sequence>
<dbReference type="EMBL" id="WXEW01000005">
    <property type="protein sequence ID" value="NAS23808.1"/>
    <property type="molecule type" value="Genomic_DNA"/>
</dbReference>
<dbReference type="Gene3D" id="1.20.1290.10">
    <property type="entry name" value="AhpD-like"/>
    <property type="match status" value="1"/>
</dbReference>
<dbReference type="PANTHER" id="PTHR34846:SF11">
    <property type="entry name" value="4-CARBOXYMUCONOLACTONE DECARBOXYLASE FAMILY PROTEIN (AFU_ORTHOLOGUE AFUA_6G11590)"/>
    <property type="match status" value="1"/>
</dbReference>
<dbReference type="Proteomes" id="UP000479526">
    <property type="component" value="Unassembled WGS sequence"/>
</dbReference>
<dbReference type="InterPro" id="IPR029032">
    <property type="entry name" value="AhpD-like"/>
</dbReference>
<organism evidence="1 2">
    <name type="scientific">Herbidospora solisilvae</name>
    <dbReference type="NCBI Taxonomy" id="2696284"/>
    <lineage>
        <taxon>Bacteria</taxon>
        <taxon>Bacillati</taxon>
        <taxon>Actinomycetota</taxon>
        <taxon>Actinomycetes</taxon>
        <taxon>Streptosporangiales</taxon>
        <taxon>Streptosporangiaceae</taxon>
        <taxon>Herbidospora</taxon>
    </lineage>
</organism>
<reference evidence="1 2" key="1">
    <citation type="submission" date="2020-01" db="EMBL/GenBank/DDBJ databases">
        <title>Herbidospora sp. NEAU-GS84 nov., a novel actinomycete isolated from soil.</title>
        <authorList>
            <person name="Han L."/>
        </authorList>
    </citation>
    <scope>NUCLEOTIDE SEQUENCE [LARGE SCALE GENOMIC DNA]</scope>
    <source>
        <strain evidence="1 2">NEAU-GS84</strain>
    </source>
</reference>
<gene>
    <name evidence="1" type="ORF">GT755_19175</name>
</gene>
<comment type="caution">
    <text evidence="1">The sequence shown here is derived from an EMBL/GenBank/DDBJ whole genome shotgun (WGS) entry which is preliminary data.</text>
</comment>
<proteinExistence type="predicted"/>
<evidence type="ECO:0000313" key="2">
    <source>
        <dbReference type="Proteomes" id="UP000479526"/>
    </source>
</evidence>
<dbReference type="SUPFAM" id="SSF69118">
    <property type="entry name" value="AhpD-like"/>
    <property type="match status" value="1"/>
</dbReference>
<dbReference type="AlphaFoldDB" id="A0A7C9J9R5"/>
<keyword evidence="2" id="KW-1185">Reference proteome</keyword>
<dbReference type="RefSeq" id="WP_161481030.1">
    <property type="nucleotide sequence ID" value="NZ_WXEW01000005.1"/>
</dbReference>
<evidence type="ECO:0000313" key="1">
    <source>
        <dbReference type="EMBL" id="NAS23808.1"/>
    </source>
</evidence>
<accession>A0A7C9J9R5</accession>